<dbReference type="NCBIfam" id="TIGR00933">
    <property type="entry name" value="2a38"/>
    <property type="match status" value="1"/>
</dbReference>
<organism evidence="11 12">
    <name type="scientific">Thermincola ferriacetica</name>
    <dbReference type="NCBI Taxonomy" id="281456"/>
    <lineage>
        <taxon>Bacteria</taxon>
        <taxon>Bacillati</taxon>
        <taxon>Bacillota</taxon>
        <taxon>Clostridia</taxon>
        <taxon>Eubacteriales</taxon>
        <taxon>Thermincolaceae</taxon>
        <taxon>Thermincola</taxon>
    </lineage>
</organism>
<dbReference type="GO" id="GO:0005886">
    <property type="term" value="C:plasma membrane"/>
    <property type="evidence" value="ECO:0007669"/>
    <property type="project" value="UniProtKB-SubCell"/>
</dbReference>
<dbReference type="InterPro" id="IPR004772">
    <property type="entry name" value="TrkH"/>
</dbReference>
<dbReference type="InterPro" id="IPR003445">
    <property type="entry name" value="Cat_transpt"/>
</dbReference>
<feature type="transmembrane region" description="Helical" evidence="10">
    <location>
        <begin position="192"/>
        <end position="217"/>
    </location>
</feature>
<keyword evidence="3" id="KW-1003">Cell membrane</keyword>
<name>A0A0L6W484_9FIRM</name>
<proteinExistence type="predicted"/>
<dbReference type="PANTHER" id="PTHR32024">
    <property type="entry name" value="TRK SYSTEM POTASSIUM UPTAKE PROTEIN TRKG-RELATED"/>
    <property type="match status" value="1"/>
</dbReference>
<evidence type="ECO:0000256" key="4">
    <source>
        <dbReference type="ARBA" id="ARBA00022538"/>
    </source>
</evidence>
<dbReference type="AlphaFoldDB" id="A0A0L6W484"/>
<feature type="transmembrane region" description="Helical" evidence="10">
    <location>
        <begin position="15"/>
        <end position="33"/>
    </location>
</feature>
<sequence length="446" mass="48363" precursor="true">MDLNKPKIKLSPPQVLVIGFATVILMGAILLSLPAAAADGKPTPFLDALFTATSAVCVTGLVVVDTGTHYSIFGQLVIMFLIQIGGLGFMTTATLFALLMGKRIKLKERLIMQEALNQLTMEGVVRLTKYILIMTFCFEGFGAIVLGLRFMQDMSPAKAFYYGLFHAVSAFNNAGFDLFGEFRSLTSFADDVVVNLMIAALIIFGGLGFTVLVDIFTRRRWKKFSLHTKLVLTMTTLLLALGTVSVFALEYSNDHTLGQLNMGGKLLASFFQSVTPRTAGFNTLNIAELRNATQFLLVILMFIGASPGSTGGGIKTSTLGTLFVAVWSMIRGDSDVVIFERRIPKDQVYKSLTVMFAALTLVIGVSMLLSITEKAQFLAVLFETTSAFGTVGLSMGLTPELSTIGRIVIILTMFMGRVGPLTLAFAIAKKNRGTAFRYAEEKVMVG</sequence>
<dbReference type="PATRIC" id="fig|281456.6.peg.1130"/>
<dbReference type="GO" id="GO:0015379">
    <property type="term" value="F:potassium:chloride symporter activity"/>
    <property type="evidence" value="ECO:0007669"/>
    <property type="project" value="InterPro"/>
</dbReference>
<evidence type="ECO:0000313" key="12">
    <source>
        <dbReference type="Proteomes" id="UP000037175"/>
    </source>
</evidence>
<feature type="transmembrane region" description="Helical" evidence="10">
    <location>
        <begin position="130"/>
        <end position="151"/>
    </location>
</feature>
<keyword evidence="4" id="KW-0633">Potassium transport</keyword>
<evidence type="ECO:0000256" key="6">
    <source>
        <dbReference type="ARBA" id="ARBA00022958"/>
    </source>
</evidence>
<comment type="subcellular location">
    <subcellularLocation>
        <location evidence="1">Cell membrane</location>
        <topology evidence="1">Multi-pass membrane protein</topology>
    </subcellularLocation>
</comment>
<evidence type="ECO:0000256" key="5">
    <source>
        <dbReference type="ARBA" id="ARBA00022692"/>
    </source>
</evidence>
<reference evidence="12" key="1">
    <citation type="submission" date="2015-07" db="EMBL/GenBank/DDBJ databases">
        <title>Complete Genome of Thermincola ferriacetica strain Z-0001T.</title>
        <authorList>
            <person name="Lusk B."/>
            <person name="Badalamenti J.P."/>
            <person name="Parameswaran P."/>
            <person name="Bond D.R."/>
            <person name="Torres C.I."/>
        </authorList>
    </citation>
    <scope>NUCLEOTIDE SEQUENCE [LARGE SCALE GENOMIC DNA]</scope>
    <source>
        <strain evidence="12">Z-0001</strain>
    </source>
</reference>
<feature type="transmembrane region" description="Helical" evidence="10">
    <location>
        <begin position="45"/>
        <end position="64"/>
    </location>
</feature>
<accession>A0A0L6W484</accession>
<dbReference type="Pfam" id="PF02386">
    <property type="entry name" value="TrkH"/>
    <property type="match status" value="1"/>
</dbReference>
<dbReference type="EMBL" id="LGTE01000005">
    <property type="protein sequence ID" value="KNZ70188.1"/>
    <property type="molecule type" value="Genomic_DNA"/>
</dbReference>
<feature type="transmembrane region" description="Helical" evidence="10">
    <location>
        <begin position="229"/>
        <end position="249"/>
    </location>
</feature>
<keyword evidence="8" id="KW-0406">Ion transport</keyword>
<keyword evidence="2" id="KW-0813">Transport</keyword>
<evidence type="ECO:0000256" key="3">
    <source>
        <dbReference type="ARBA" id="ARBA00022475"/>
    </source>
</evidence>
<dbReference type="PANTHER" id="PTHR32024:SF1">
    <property type="entry name" value="KTR SYSTEM POTASSIUM UPTAKE PROTEIN B"/>
    <property type="match status" value="1"/>
</dbReference>
<evidence type="ECO:0000256" key="7">
    <source>
        <dbReference type="ARBA" id="ARBA00022989"/>
    </source>
</evidence>
<keyword evidence="7 10" id="KW-1133">Transmembrane helix</keyword>
<dbReference type="Proteomes" id="UP000037175">
    <property type="component" value="Unassembled WGS sequence"/>
</dbReference>
<feature type="transmembrane region" description="Helical" evidence="10">
    <location>
        <begin position="76"/>
        <end position="99"/>
    </location>
</feature>
<comment type="caution">
    <text evidence="11">The sequence shown here is derived from an EMBL/GenBank/DDBJ whole genome shotgun (WGS) entry which is preliminary data.</text>
</comment>
<dbReference type="RefSeq" id="WP_052217174.1">
    <property type="nucleotide sequence ID" value="NZ_LGTE01000005.1"/>
</dbReference>
<evidence type="ECO:0000256" key="9">
    <source>
        <dbReference type="ARBA" id="ARBA00023136"/>
    </source>
</evidence>
<protein>
    <submittedName>
        <fullName evidence="11">TrkH family potassium uptake protein</fullName>
    </submittedName>
</protein>
<evidence type="ECO:0000256" key="2">
    <source>
        <dbReference type="ARBA" id="ARBA00022448"/>
    </source>
</evidence>
<keyword evidence="12" id="KW-1185">Reference proteome</keyword>
<evidence type="ECO:0000256" key="8">
    <source>
        <dbReference type="ARBA" id="ARBA00023065"/>
    </source>
</evidence>
<evidence type="ECO:0000313" key="11">
    <source>
        <dbReference type="EMBL" id="KNZ70188.1"/>
    </source>
</evidence>
<evidence type="ECO:0000256" key="1">
    <source>
        <dbReference type="ARBA" id="ARBA00004651"/>
    </source>
</evidence>
<feature type="transmembrane region" description="Helical" evidence="10">
    <location>
        <begin position="404"/>
        <end position="428"/>
    </location>
</feature>
<keyword evidence="9 10" id="KW-0472">Membrane</keyword>
<keyword evidence="5 10" id="KW-0812">Transmembrane</keyword>
<feature type="transmembrane region" description="Helical" evidence="10">
    <location>
        <begin position="352"/>
        <end position="371"/>
    </location>
</feature>
<evidence type="ECO:0000256" key="10">
    <source>
        <dbReference type="SAM" id="Phobius"/>
    </source>
</evidence>
<gene>
    <name evidence="11" type="ORF">Tfer_1060</name>
</gene>
<keyword evidence="6" id="KW-0630">Potassium</keyword>